<gene>
    <name evidence="1" type="ORF">DL89DRAFT_74158</name>
</gene>
<dbReference type="RefSeq" id="XP_040739010.1">
    <property type="nucleotide sequence ID" value="XM_040892036.1"/>
</dbReference>
<organism evidence="1 2">
    <name type="scientific">Linderina pennispora</name>
    <dbReference type="NCBI Taxonomy" id="61395"/>
    <lineage>
        <taxon>Eukaryota</taxon>
        <taxon>Fungi</taxon>
        <taxon>Fungi incertae sedis</taxon>
        <taxon>Zoopagomycota</taxon>
        <taxon>Kickxellomycotina</taxon>
        <taxon>Kickxellomycetes</taxon>
        <taxon>Kickxellales</taxon>
        <taxon>Kickxellaceae</taxon>
        <taxon>Linderina</taxon>
    </lineage>
</organism>
<proteinExistence type="predicted"/>
<name>A0A1Y1VR21_9FUNG</name>
<protein>
    <submittedName>
        <fullName evidence="1">Uncharacterized protein</fullName>
    </submittedName>
</protein>
<evidence type="ECO:0000313" key="1">
    <source>
        <dbReference type="EMBL" id="ORX63623.1"/>
    </source>
</evidence>
<comment type="caution">
    <text evidence="1">The sequence shown here is derived from an EMBL/GenBank/DDBJ whole genome shotgun (WGS) entry which is preliminary data.</text>
</comment>
<reference evidence="1 2" key="1">
    <citation type="submission" date="2016-07" db="EMBL/GenBank/DDBJ databases">
        <title>Pervasive Adenine N6-methylation of Active Genes in Fungi.</title>
        <authorList>
            <consortium name="DOE Joint Genome Institute"/>
            <person name="Mondo S.J."/>
            <person name="Dannebaum R.O."/>
            <person name="Kuo R.C."/>
            <person name="Labutti K."/>
            <person name="Haridas S."/>
            <person name="Kuo A."/>
            <person name="Salamov A."/>
            <person name="Ahrendt S.R."/>
            <person name="Lipzen A."/>
            <person name="Sullivan W."/>
            <person name="Andreopoulos W.B."/>
            <person name="Clum A."/>
            <person name="Lindquist E."/>
            <person name="Daum C."/>
            <person name="Ramamoorthy G.K."/>
            <person name="Gryganskyi A."/>
            <person name="Culley D."/>
            <person name="Magnuson J.K."/>
            <person name="James T.Y."/>
            <person name="O'Malley M.A."/>
            <person name="Stajich J.E."/>
            <person name="Spatafora J.W."/>
            <person name="Visel A."/>
            <person name="Grigoriev I.V."/>
        </authorList>
    </citation>
    <scope>NUCLEOTIDE SEQUENCE [LARGE SCALE GENOMIC DNA]</scope>
    <source>
        <strain evidence="1 2">ATCC 12442</strain>
    </source>
</reference>
<dbReference type="Proteomes" id="UP000193922">
    <property type="component" value="Unassembled WGS sequence"/>
</dbReference>
<evidence type="ECO:0000313" key="2">
    <source>
        <dbReference type="Proteomes" id="UP000193922"/>
    </source>
</evidence>
<keyword evidence="2" id="KW-1185">Reference proteome</keyword>
<accession>A0A1Y1VR21</accession>
<dbReference type="AlphaFoldDB" id="A0A1Y1VR21"/>
<sequence length="187" mass="20155">MNRPAGGSKKTGAHTPACKLRIFRCHCCVLGSCESANPPTTKAMAVLPKHKPPGCPVVSLRNALFVPVTHTRGASYLTPATATPGLFFAHVPLTTPKVHLHSSHAPLSRLFLPTSKKKRLLPAQRPLASCSLCTSVCHSLPIGRHIPADVQLHIMQVSPMHAAHVLGFAMQRKCRVHYEPPQPPLSS</sequence>
<dbReference type="EMBL" id="MCFD01000175">
    <property type="protein sequence ID" value="ORX63623.1"/>
    <property type="molecule type" value="Genomic_DNA"/>
</dbReference>
<dbReference type="GeneID" id="63808684"/>